<keyword evidence="1" id="KW-0812">Transmembrane</keyword>
<name>D8P3Y8_RALSL</name>
<sequence>MLLPVWDKPEPYFQILNKLKPILPPSRSPWRIAPDEKHVPTHKLARTRNCLVTVHPEAITIGSPYGRSRKGLGLFAAVLMFMFSLVLCFFAVQSINLYYEDFFGFFVSSVGAVVVFLAAIWFFNFAVRMQSDWPVMFNKKNRTVTFIRPNRPRFFKFWEFTNSGVATYSWDDVKVRTYKLIVSNAGKSFHESYWMVLLWGELDEHGQTAVKDCVPIGYEGYFEDERLFQVWEHIRRYMEECGPPIQLGEQLRKPVNNRKPMEFPPEVIAAAGGPALSVAEVELLARAGGAAGSESC</sequence>
<dbReference type="EMBL" id="FP885907">
    <property type="protein sequence ID" value="CBJ53624.1"/>
    <property type="molecule type" value="Genomic_DNA"/>
</dbReference>
<protein>
    <recommendedName>
        <fullName evidence="2">DUF6708 domain-containing protein</fullName>
    </recommendedName>
</protein>
<reference evidence="3" key="1">
    <citation type="journal article" date="2010" name="BMC Genomics">
        <title>Genomes of three tomato pathogens within the Ralstonia solanacearum species complex reveal significant evolutionary divergence.</title>
        <authorList>
            <person name="Remenant B."/>
            <person name="Coupat-Goutaland B."/>
            <person name="Guidot A."/>
            <person name="Cellier G."/>
            <person name="Wicker E."/>
            <person name="Allen C."/>
            <person name="Fegan M."/>
            <person name="Pruvost O."/>
            <person name="Elbaz M."/>
            <person name="Calteau A."/>
            <person name="Salvignol G."/>
            <person name="Mornico D."/>
            <person name="Mangenot S."/>
            <person name="Barbe V."/>
            <person name="Medigue C."/>
            <person name="Prior P."/>
        </authorList>
    </citation>
    <scope>NUCLEOTIDE SEQUENCE [LARGE SCALE GENOMIC DNA]</scope>
    <source>
        <strain evidence="3">CFBP2957</strain>
        <plasmid evidence="3">RCFBPv3_mp</plasmid>
    </source>
</reference>
<keyword evidence="1" id="KW-1133">Transmembrane helix</keyword>
<organism evidence="3">
    <name type="scientific">Ralstonia solanacearum CFBP2957</name>
    <dbReference type="NCBI Taxonomy" id="859656"/>
    <lineage>
        <taxon>Bacteria</taxon>
        <taxon>Pseudomonadati</taxon>
        <taxon>Pseudomonadota</taxon>
        <taxon>Betaproteobacteria</taxon>
        <taxon>Burkholderiales</taxon>
        <taxon>Burkholderiaceae</taxon>
        <taxon>Ralstonia</taxon>
        <taxon>Ralstonia solanacearum species complex</taxon>
    </lineage>
</organism>
<evidence type="ECO:0000259" key="2">
    <source>
        <dbReference type="Pfam" id="PF20455"/>
    </source>
</evidence>
<gene>
    <name evidence="3" type="ORF">RCFBP_mp20197</name>
</gene>
<feature type="transmembrane region" description="Helical" evidence="1">
    <location>
        <begin position="102"/>
        <end position="127"/>
    </location>
</feature>
<feature type="domain" description="DUF6708" evidence="2">
    <location>
        <begin position="113"/>
        <end position="240"/>
    </location>
</feature>
<dbReference type="Pfam" id="PF20455">
    <property type="entry name" value="DUF6708"/>
    <property type="match status" value="1"/>
</dbReference>
<dbReference type="AlphaFoldDB" id="D8P3Y8"/>
<dbReference type="InterPro" id="IPR046554">
    <property type="entry name" value="DUF6708"/>
</dbReference>
<proteinExistence type="predicted"/>
<evidence type="ECO:0000313" key="3">
    <source>
        <dbReference type="EMBL" id="CBJ53624.1"/>
    </source>
</evidence>
<keyword evidence="3" id="KW-0614">Plasmid</keyword>
<keyword evidence="1" id="KW-0472">Membrane</keyword>
<geneLocation type="plasmid" evidence="3">
    <name>RCFBPv3_mp</name>
</geneLocation>
<evidence type="ECO:0000256" key="1">
    <source>
        <dbReference type="SAM" id="Phobius"/>
    </source>
</evidence>
<reference evidence="3" key="2">
    <citation type="submission" date="2010-02" db="EMBL/GenBank/DDBJ databases">
        <authorList>
            <person name="Genoscope - CEA"/>
        </authorList>
    </citation>
    <scope>NUCLEOTIDE SEQUENCE</scope>
    <source>
        <strain evidence="3">CFBP2957</strain>
        <plasmid evidence="3">RCFBPv3_mp</plasmid>
    </source>
</reference>
<accession>D8P3Y8</accession>
<feature type="transmembrane region" description="Helical" evidence="1">
    <location>
        <begin position="72"/>
        <end position="96"/>
    </location>
</feature>